<evidence type="ECO:0000256" key="1">
    <source>
        <dbReference type="ARBA" id="ARBA00023015"/>
    </source>
</evidence>
<comment type="caution">
    <text evidence="6">The sequence shown here is derived from an EMBL/GenBank/DDBJ whole genome shotgun (WGS) entry which is preliminary data.</text>
</comment>
<feature type="domain" description="HTH luxR-type" evidence="5">
    <location>
        <begin position="451"/>
        <end position="515"/>
    </location>
</feature>
<keyword evidence="3" id="KW-0804">Transcription</keyword>
<evidence type="ECO:0000256" key="3">
    <source>
        <dbReference type="ARBA" id="ARBA00023163"/>
    </source>
</evidence>
<feature type="transmembrane region" description="Helical" evidence="4">
    <location>
        <begin position="262"/>
        <end position="284"/>
    </location>
</feature>
<feature type="transmembrane region" description="Helical" evidence="4">
    <location>
        <begin position="320"/>
        <end position="340"/>
    </location>
</feature>
<name>A0A943YZA8_9ACTN</name>
<dbReference type="PROSITE" id="PS50043">
    <property type="entry name" value="HTH_LUXR_2"/>
    <property type="match status" value="1"/>
</dbReference>
<keyword evidence="4" id="KW-0472">Membrane</keyword>
<accession>A0A943YZA8</accession>
<feature type="transmembrane region" description="Helical" evidence="4">
    <location>
        <begin position="96"/>
        <end position="119"/>
    </location>
</feature>
<feature type="transmembrane region" description="Helical" evidence="4">
    <location>
        <begin position="154"/>
        <end position="178"/>
    </location>
</feature>
<keyword evidence="1" id="KW-0805">Transcription regulation</keyword>
<dbReference type="InterPro" id="IPR036388">
    <property type="entry name" value="WH-like_DNA-bd_sf"/>
</dbReference>
<dbReference type="GO" id="GO:0006355">
    <property type="term" value="P:regulation of DNA-templated transcription"/>
    <property type="evidence" value="ECO:0007669"/>
    <property type="project" value="InterPro"/>
</dbReference>
<feature type="transmembrane region" description="Helical" evidence="4">
    <location>
        <begin position="385"/>
        <end position="404"/>
    </location>
</feature>
<sequence>MLYWSTDRTGRIAGGRKAMQASAPRRETLKSSIALTPIVIGLALSHTAMMVAGFSGLTNGFEALRSGLGTCIAAVPMLIAMGVLSKTREPLSEKAVDAAFFIAIIVQSASIMALGSIAIDGSATPAASIALSAVASFSSWIAILIWLRHMKAASAIAAVLTTFGALSVAQPVVYAFVLVPPADACLIAGMLAVLQAPLALSIHKRDPFARLAEEPNTGYFGFESAKTDTPRLFLTMTVSVFALSLAMGVIEGSPFRFAEGGVPLPGAGYVVVTTAVTVGIAVCAVRRPRTMMTTGIWILMQGLGITALLFYAAFPERLSIGAALSTTLSAVMTGLVWYLITAFSHYGSKDPFFYGMAGWLAYLVPRAFVQIAVGQFAEPLLSDPLLLTALAGALILASTQFVFFRLLKTAYSDNDAAQESTKRLEKLLGLKDTQASGESMRKELVRHDVAKLQDACGLSDREAEVVALYALGKTQQAIADELCITPSTVRVHIKHVYAKTGLHSRQGLIDRMSGE</sequence>
<reference evidence="6" key="1">
    <citation type="submission" date="2021-02" db="EMBL/GenBank/DDBJ databases">
        <title>Infant gut strain persistence is associated with maternal origin, phylogeny, and functional potential including surface adhesion and iron acquisition.</title>
        <authorList>
            <person name="Lou Y.C."/>
        </authorList>
    </citation>
    <scope>NUCLEOTIDE SEQUENCE</scope>
    <source>
        <strain evidence="6">L2_039_000G1_dasL2_039_000G1_concoct_11</strain>
    </source>
</reference>
<evidence type="ECO:0000259" key="5">
    <source>
        <dbReference type="PROSITE" id="PS50043"/>
    </source>
</evidence>
<keyword evidence="4" id="KW-1133">Transmembrane helix</keyword>
<evidence type="ECO:0000256" key="2">
    <source>
        <dbReference type="ARBA" id="ARBA00023125"/>
    </source>
</evidence>
<dbReference type="InterPro" id="IPR000792">
    <property type="entry name" value="Tscrpt_reg_LuxR_C"/>
</dbReference>
<protein>
    <submittedName>
        <fullName evidence="6">Helix-turn-helix transcriptional regulator</fullName>
    </submittedName>
</protein>
<feature type="transmembrane region" description="Helical" evidence="4">
    <location>
        <begin position="352"/>
        <end position="373"/>
    </location>
</feature>
<dbReference type="CDD" id="cd06170">
    <property type="entry name" value="LuxR_C_like"/>
    <property type="match status" value="1"/>
</dbReference>
<dbReference type="PRINTS" id="PR00038">
    <property type="entry name" value="HTHLUXR"/>
</dbReference>
<evidence type="ECO:0000313" key="7">
    <source>
        <dbReference type="Proteomes" id="UP000727506"/>
    </source>
</evidence>
<keyword evidence="4" id="KW-0812">Transmembrane</keyword>
<keyword evidence="2" id="KW-0238">DNA-binding</keyword>
<dbReference type="Pfam" id="PF00196">
    <property type="entry name" value="GerE"/>
    <property type="match status" value="1"/>
</dbReference>
<feature type="transmembrane region" description="Helical" evidence="4">
    <location>
        <begin position="184"/>
        <end position="202"/>
    </location>
</feature>
<proteinExistence type="predicted"/>
<dbReference type="SMART" id="SM00421">
    <property type="entry name" value="HTH_LUXR"/>
    <property type="match status" value="1"/>
</dbReference>
<evidence type="ECO:0000256" key="4">
    <source>
        <dbReference type="SAM" id="Phobius"/>
    </source>
</evidence>
<dbReference type="Gene3D" id="1.10.10.10">
    <property type="entry name" value="Winged helix-like DNA-binding domain superfamily/Winged helix DNA-binding domain"/>
    <property type="match status" value="1"/>
</dbReference>
<dbReference type="SUPFAM" id="SSF46894">
    <property type="entry name" value="C-terminal effector domain of the bipartite response regulators"/>
    <property type="match status" value="1"/>
</dbReference>
<evidence type="ECO:0000313" key="6">
    <source>
        <dbReference type="EMBL" id="MBS6941192.1"/>
    </source>
</evidence>
<feature type="transmembrane region" description="Helical" evidence="4">
    <location>
        <begin position="296"/>
        <end position="314"/>
    </location>
</feature>
<organism evidence="6 7">
    <name type="scientific">Slackia piriformis</name>
    <dbReference type="NCBI Taxonomy" id="626934"/>
    <lineage>
        <taxon>Bacteria</taxon>
        <taxon>Bacillati</taxon>
        <taxon>Actinomycetota</taxon>
        <taxon>Coriobacteriia</taxon>
        <taxon>Eggerthellales</taxon>
        <taxon>Eggerthellaceae</taxon>
        <taxon>Slackia</taxon>
    </lineage>
</organism>
<dbReference type="PANTHER" id="PTHR44688:SF16">
    <property type="entry name" value="DNA-BINDING TRANSCRIPTIONAL ACTIVATOR DEVR_DOSR"/>
    <property type="match status" value="1"/>
</dbReference>
<dbReference type="AlphaFoldDB" id="A0A943YZA8"/>
<dbReference type="PANTHER" id="PTHR44688">
    <property type="entry name" value="DNA-BINDING TRANSCRIPTIONAL ACTIVATOR DEVR_DOSR"/>
    <property type="match status" value="1"/>
</dbReference>
<dbReference type="EMBL" id="JAGZSV010000131">
    <property type="protein sequence ID" value="MBS6941192.1"/>
    <property type="molecule type" value="Genomic_DNA"/>
</dbReference>
<feature type="transmembrane region" description="Helical" evidence="4">
    <location>
        <begin position="232"/>
        <end position="250"/>
    </location>
</feature>
<dbReference type="Proteomes" id="UP000727506">
    <property type="component" value="Unassembled WGS sequence"/>
</dbReference>
<gene>
    <name evidence="6" type="ORF">KH142_06925</name>
</gene>
<dbReference type="InterPro" id="IPR016032">
    <property type="entry name" value="Sig_transdc_resp-reg_C-effctor"/>
</dbReference>
<feature type="transmembrane region" description="Helical" evidence="4">
    <location>
        <begin position="63"/>
        <end position="84"/>
    </location>
</feature>
<feature type="transmembrane region" description="Helical" evidence="4">
    <location>
        <begin position="33"/>
        <end position="57"/>
    </location>
</feature>
<dbReference type="GO" id="GO:0003677">
    <property type="term" value="F:DNA binding"/>
    <property type="evidence" value="ECO:0007669"/>
    <property type="project" value="UniProtKB-KW"/>
</dbReference>
<feature type="transmembrane region" description="Helical" evidence="4">
    <location>
        <begin position="125"/>
        <end position="147"/>
    </location>
</feature>